<evidence type="ECO:0000256" key="1">
    <source>
        <dbReference type="SAM" id="SignalP"/>
    </source>
</evidence>
<dbReference type="EMBL" id="SRRH01000153">
    <property type="protein sequence ID" value="KAG6297241.1"/>
    <property type="molecule type" value="Genomic_DNA"/>
</dbReference>
<accession>A0A9P7TZE4</accession>
<organism evidence="2 3">
    <name type="scientific">Claviceps aff. purpurea</name>
    <dbReference type="NCBI Taxonomy" id="1967640"/>
    <lineage>
        <taxon>Eukaryota</taxon>
        <taxon>Fungi</taxon>
        <taxon>Dikarya</taxon>
        <taxon>Ascomycota</taxon>
        <taxon>Pezizomycotina</taxon>
        <taxon>Sordariomycetes</taxon>
        <taxon>Hypocreomycetidae</taxon>
        <taxon>Hypocreales</taxon>
        <taxon>Clavicipitaceae</taxon>
        <taxon>Claviceps</taxon>
    </lineage>
</organism>
<keyword evidence="1" id="KW-0732">Signal</keyword>
<feature type="signal peptide" evidence="1">
    <location>
        <begin position="1"/>
        <end position="21"/>
    </location>
</feature>
<protein>
    <submittedName>
        <fullName evidence="2">Uncharacterized protein</fullName>
    </submittedName>
</protein>
<evidence type="ECO:0000313" key="3">
    <source>
        <dbReference type="Proteomes" id="UP000707071"/>
    </source>
</evidence>
<feature type="chain" id="PRO_5040377507" evidence="1">
    <location>
        <begin position="22"/>
        <end position="86"/>
    </location>
</feature>
<name>A0A9P7TZE4_9HYPO</name>
<keyword evidence="3" id="KW-1185">Reference proteome</keyword>
<sequence length="86" mass="9290">MVRFLSIFIATLAAVSPVAQAGACVPGLRYCGSTLIRYGWENMWLGRTVLYLCKPDGSVKAVDFCGAICNDAGVGRSDFCSTKKYQ</sequence>
<dbReference type="Proteomes" id="UP000707071">
    <property type="component" value="Unassembled WGS sequence"/>
</dbReference>
<evidence type="ECO:0000313" key="2">
    <source>
        <dbReference type="EMBL" id="KAG6297241.1"/>
    </source>
</evidence>
<proteinExistence type="predicted"/>
<reference evidence="2 3" key="1">
    <citation type="journal article" date="2020" name="bioRxiv">
        <title>Whole genome comparisons of ergot fungi reveals the divergence and evolution of species within the genus Claviceps are the result of varying mechanisms driving genome evolution and host range expansion.</title>
        <authorList>
            <person name="Wyka S.A."/>
            <person name="Mondo S.J."/>
            <person name="Liu M."/>
            <person name="Dettman J."/>
            <person name="Nalam V."/>
            <person name="Broders K.D."/>
        </authorList>
    </citation>
    <scope>NUCLEOTIDE SEQUENCE [LARGE SCALE GENOMIC DNA]</scope>
    <source>
        <strain evidence="2 3">Clav52</strain>
    </source>
</reference>
<gene>
    <name evidence="2" type="ORF">E4U09_001430</name>
</gene>
<comment type="caution">
    <text evidence="2">The sequence shown here is derived from an EMBL/GenBank/DDBJ whole genome shotgun (WGS) entry which is preliminary data.</text>
</comment>
<dbReference type="AlphaFoldDB" id="A0A9P7TZE4"/>